<dbReference type="Pfam" id="PF05050">
    <property type="entry name" value="Methyltransf_21"/>
    <property type="match status" value="1"/>
</dbReference>
<organism evidence="2 3">
    <name type="scientific">Nostoc piscinale CENA21</name>
    <dbReference type="NCBI Taxonomy" id="224013"/>
    <lineage>
        <taxon>Bacteria</taxon>
        <taxon>Bacillati</taxon>
        <taxon>Cyanobacteriota</taxon>
        <taxon>Cyanophyceae</taxon>
        <taxon>Nostocales</taxon>
        <taxon>Nostocaceae</taxon>
        <taxon>Nostoc</taxon>
    </lineage>
</organism>
<dbReference type="SUPFAM" id="SSF53335">
    <property type="entry name" value="S-adenosyl-L-methionine-dependent methyltransferases"/>
    <property type="match status" value="1"/>
</dbReference>
<dbReference type="InterPro" id="IPR053188">
    <property type="entry name" value="FkbM_Methyltransferase"/>
</dbReference>
<dbReference type="InterPro" id="IPR029063">
    <property type="entry name" value="SAM-dependent_MTases_sf"/>
</dbReference>
<dbReference type="PANTHER" id="PTHR36973:SF4">
    <property type="entry name" value="NODULATION PROTEIN"/>
    <property type="match status" value="1"/>
</dbReference>
<accession>A0A0M3V5V6</accession>
<reference evidence="2 3" key="2">
    <citation type="journal article" date="2016" name="Genome Announc.">
        <title>Draft Genome Sequence of the N2-Fixing Cyanobacterium Nostoc piscinale CENA21, Isolated from the Brazilian Amazon Floodplain.</title>
        <authorList>
            <person name="Leao T."/>
            <person name="Guimaraes P.I."/>
            <person name="de Melo A.G."/>
            <person name="Ramos R.T."/>
            <person name="Leao P.N."/>
            <person name="Silva A."/>
            <person name="Fiore M.F."/>
            <person name="Schneider M.P."/>
        </authorList>
    </citation>
    <scope>NUCLEOTIDE SEQUENCE [LARGE SCALE GENOMIC DNA]</scope>
    <source>
        <strain evidence="2 3">CENA21</strain>
    </source>
</reference>
<dbReference type="KEGG" id="npz:ACX27_18210"/>
<dbReference type="Proteomes" id="UP000062645">
    <property type="component" value="Chromosome"/>
</dbReference>
<dbReference type="NCBIfam" id="TIGR01444">
    <property type="entry name" value="fkbM_fam"/>
    <property type="match status" value="1"/>
</dbReference>
<dbReference type="AlphaFoldDB" id="A0A0M3V5V6"/>
<dbReference type="PANTHER" id="PTHR36973">
    <property type="entry name" value="SLL1456 PROTEIN-RELATED"/>
    <property type="match status" value="1"/>
</dbReference>
<proteinExistence type="predicted"/>
<feature type="domain" description="Methyltransferase FkbM" evidence="1">
    <location>
        <begin position="31"/>
        <end position="195"/>
    </location>
</feature>
<dbReference type="EMBL" id="CP012036">
    <property type="protein sequence ID" value="ALF54337.1"/>
    <property type="molecule type" value="Genomic_DNA"/>
</dbReference>
<dbReference type="GO" id="GO:0008171">
    <property type="term" value="F:O-methyltransferase activity"/>
    <property type="evidence" value="ECO:0007669"/>
    <property type="project" value="TreeGrafter"/>
</dbReference>
<protein>
    <recommendedName>
        <fullName evidence="1">Methyltransferase FkbM domain-containing protein</fullName>
    </recommendedName>
</protein>
<evidence type="ECO:0000313" key="2">
    <source>
        <dbReference type="EMBL" id="ALF54337.1"/>
    </source>
</evidence>
<sequence>MPLTRIVPQGISYPYDIKRIAKNRKIKTIFDVGANIGQTSRFLNWHFPQAEIFAFEPINETFKTLQKNTHYLNKIQCFHSALGSHESEKLIYIREDSELNTLIEPSELPSNFKKTETVKITTIDTIAKKHQLTSIDILKMDVQGYELEVIYGAEFYVKNNLINFIYAEIDFDEHNKECQDFGELNKFLVKNNFKFSGFYEVFRWGENKRYFGFCNALFVNCNL</sequence>
<dbReference type="Gene3D" id="3.40.50.150">
    <property type="entry name" value="Vaccinia Virus protein VP39"/>
    <property type="match status" value="1"/>
</dbReference>
<dbReference type="PATRIC" id="fig|224013.5.peg.4357"/>
<dbReference type="InterPro" id="IPR006342">
    <property type="entry name" value="FkbM_mtfrase"/>
</dbReference>
<keyword evidence="3" id="KW-1185">Reference proteome</keyword>
<gene>
    <name evidence="2" type="ORF">ACX27_18210</name>
</gene>
<evidence type="ECO:0000259" key="1">
    <source>
        <dbReference type="Pfam" id="PF05050"/>
    </source>
</evidence>
<dbReference type="STRING" id="224013.ACX27_18210"/>
<name>A0A0M3V5V6_9NOSO</name>
<reference evidence="3" key="1">
    <citation type="submission" date="2015-07" db="EMBL/GenBank/DDBJ databases">
        <title>Genome Of Nitrogen-Fixing Cyanobacterium Nostoc piscinale CENA21 From Solimoes/Amazon River Floodplain Sediments And Comparative Genomics To Uncover Biosynthetic Natural Products Potential.</title>
        <authorList>
            <person name="Leao T.F."/>
            <person name="Leao P.N."/>
            <person name="Guimaraes P.I."/>
            <person name="de Melo A.G.C."/>
            <person name="Ramos R.T.J."/>
            <person name="Silva A."/>
            <person name="Fiore M.F."/>
            <person name="Schneider M.P.C."/>
        </authorList>
    </citation>
    <scope>NUCLEOTIDE SEQUENCE [LARGE SCALE GENOMIC DNA]</scope>
    <source>
        <strain evidence="3">CENA21</strain>
    </source>
</reference>
<evidence type="ECO:0000313" key="3">
    <source>
        <dbReference type="Proteomes" id="UP000062645"/>
    </source>
</evidence>